<dbReference type="Pfam" id="PF25597">
    <property type="entry name" value="SH3_retrovirus"/>
    <property type="match status" value="1"/>
</dbReference>
<dbReference type="PANTHER" id="PTHR42648:SF21">
    <property type="entry name" value="CYSTEINE-RICH RLK (RECEPTOR-LIKE PROTEIN KINASE) 8"/>
    <property type="match status" value="1"/>
</dbReference>
<dbReference type="InterPro" id="IPR012337">
    <property type="entry name" value="RNaseH-like_sf"/>
</dbReference>
<feature type="non-terminal residue" evidence="4">
    <location>
        <position position="1"/>
    </location>
</feature>
<feature type="domain" description="Retroviral polymerase SH3-like" evidence="3">
    <location>
        <begin position="421"/>
        <end position="469"/>
    </location>
</feature>
<dbReference type="SUPFAM" id="SSF53098">
    <property type="entry name" value="Ribonuclease H-like"/>
    <property type="match status" value="1"/>
</dbReference>
<feature type="compositionally biased region" description="Polar residues" evidence="2">
    <location>
        <begin position="157"/>
        <end position="193"/>
    </location>
</feature>
<name>A0A699K741_TANCI</name>
<evidence type="ECO:0000313" key="4">
    <source>
        <dbReference type="EMBL" id="GFA80255.1"/>
    </source>
</evidence>
<organism evidence="4">
    <name type="scientific">Tanacetum cinerariifolium</name>
    <name type="common">Dalmatian daisy</name>
    <name type="synonym">Chrysanthemum cinerariifolium</name>
    <dbReference type="NCBI Taxonomy" id="118510"/>
    <lineage>
        <taxon>Eukaryota</taxon>
        <taxon>Viridiplantae</taxon>
        <taxon>Streptophyta</taxon>
        <taxon>Embryophyta</taxon>
        <taxon>Tracheophyta</taxon>
        <taxon>Spermatophyta</taxon>
        <taxon>Magnoliopsida</taxon>
        <taxon>eudicotyledons</taxon>
        <taxon>Gunneridae</taxon>
        <taxon>Pentapetalae</taxon>
        <taxon>asterids</taxon>
        <taxon>campanulids</taxon>
        <taxon>Asterales</taxon>
        <taxon>Asteraceae</taxon>
        <taxon>Asteroideae</taxon>
        <taxon>Anthemideae</taxon>
        <taxon>Anthemidinae</taxon>
        <taxon>Tanacetum</taxon>
    </lineage>
</organism>
<feature type="region of interest" description="Disordered" evidence="2">
    <location>
        <begin position="147"/>
        <end position="231"/>
    </location>
</feature>
<dbReference type="AlphaFoldDB" id="A0A699K741"/>
<feature type="compositionally biased region" description="Basic and acidic residues" evidence="2">
    <location>
        <begin position="222"/>
        <end position="231"/>
    </location>
</feature>
<keyword evidence="1" id="KW-0175">Coiled coil</keyword>
<evidence type="ECO:0000256" key="2">
    <source>
        <dbReference type="SAM" id="MobiDB-lite"/>
    </source>
</evidence>
<protein>
    <recommendedName>
        <fullName evidence="3">Retroviral polymerase SH3-like domain-containing protein</fullName>
    </recommendedName>
</protein>
<evidence type="ECO:0000256" key="1">
    <source>
        <dbReference type="SAM" id="Coils"/>
    </source>
</evidence>
<feature type="coiled-coil region" evidence="1">
    <location>
        <begin position="59"/>
        <end position="121"/>
    </location>
</feature>
<gene>
    <name evidence="4" type="ORF">Tci_652227</name>
</gene>
<sequence>SQDIMIIVQNESVIDTSDLLTELERTKERFEKCIIKKETGYAKLWNDWYKKCDECKYDKISYDKAYKDKQQKIKRLQAQLGDLKGKSKDTSSVSDTRNPLSQKLKNENVELEFQVLNYARENAHLKATYKNLFDSISTRIFKINPSKTSREEKHVPNTVSASARTKPITVSQPHVISKNDVNSDLNGLSSTEVDNTKTRRPQPRSNTKHDRVPSTSKSSQSENKEAKVEEHHRNLLLSKNNKHISSAFRFGNDHVAAILGFGDLQWGNIVITSVYFVEGLGHNLFSVGHFCDSDLEVTFRRNACFVRNLEGVDLLKGDRSTNLYIINLHEMASASPICLMARSFPLSLPKFRYHKEHPCPSCDINGKRHVLVIVEDYSRYTWVHLLRSKDKAPEVIIKFLKRITVLLQKPDISFLYVFGALCYPKNNREDIRKLGAKGDIGFFIGYSTDSCAYRVYNRQTKKIMESMNV</sequence>
<accession>A0A699K741</accession>
<proteinExistence type="predicted"/>
<reference evidence="4" key="1">
    <citation type="journal article" date="2019" name="Sci. Rep.">
        <title>Draft genome of Tanacetum cinerariifolium, the natural source of mosquito coil.</title>
        <authorList>
            <person name="Yamashiro T."/>
            <person name="Shiraishi A."/>
            <person name="Satake H."/>
            <person name="Nakayama K."/>
        </authorList>
    </citation>
    <scope>NUCLEOTIDE SEQUENCE</scope>
</reference>
<dbReference type="PANTHER" id="PTHR42648">
    <property type="entry name" value="TRANSPOSASE, PUTATIVE-RELATED"/>
    <property type="match status" value="1"/>
</dbReference>
<dbReference type="EMBL" id="BKCJ010490830">
    <property type="protein sequence ID" value="GFA80255.1"/>
    <property type="molecule type" value="Genomic_DNA"/>
</dbReference>
<dbReference type="InterPro" id="IPR057670">
    <property type="entry name" value="SH3_retrovirus"/>
</dbReference>
<comment type="caution">
    <text evidence="4">The sequence shown here is derived from an EMBL/GenBank/DDBJ whole genome shotgun (WGS) entry which is preliminary data.</text>
</comment>
<dbReference type="InterPro" id="IPR039537">
    <property type="entry name" value="Retrotran_Ty1/copia-like"/>
</dbReference>
<evidence type="ECO:0000259" key="3">
    <source>
        <dbReference type="Pfam" id="PF25597"/>
    </source>
</evidence>